<feature type="binding site" evidence="10">
    <location>
        <position position="110"/>
    </location>
    <ligand>
        <name>pyruvate</name>
        <dbReference type="ChEBI" id="CHEBI:15361"/>
    </ligand>
</feature>
<reference evidence="14 15" key="1">
    <citation type="submission" date="2020-10" db="EMBL/GenBank/DDBJ databases">
        <title>Connecting structure to function with the recovery of over 1000 high-quality activated sludge metagenome-assembled genomes encoding full-length rRNA genes using long-read sequencing.</title>
        <authorList>
            <person name="Singleton C.M."/>
            <person name="Petriglieri F."/>
            <person name="Kristensen J.M."/>
            <person name="Kirkegaard R.H."/>
            <person name="Michaelsen T.Y."/>
            <person name="Andersen M.H."/>
            <person name="Karst S.M."/>
            <person name="Dueholm M.S."/>
            <person name="Nielsen P.H."/>
            <person name="Albertsen M."/>
        </authorList>
    </citation>
    <scope>NUCLEOTIDE SEQUENCE [LARGE SCALE GENOMIC DNA]</scope>
    <source>
        <strain evidence="14">Lyne_18-Q3-R50-59_MAXAC.006</strain>
    </source>
</reference>
<comment type="caution">
    <text evidence="14">The sequence shown here is derived from an EMBL/GenBank/DDBJ whole genome shotgun (WGS) entry which is preliminary data.</text>
</comment>
<dbReference type="GO" id="GO:0030976">
    <property type="term" value="F:thiamine pyrophosphate binding"/>
    <property type="evidence" value="ECO:0007669"/>
    <property type="project" value="InterPro"/>
</dbReference>
<keyword evidence="4 12" id="KW-0479">Metal-binding</keyword>
<feature type="binding site" evidence="12">
    <location>
        <position position="822"/>
    </location>
    <ligand>
        <name>[4Fe-4S] cluster</name>
        <dbReference type="ChEBI" id="CHEBI:49883"/>
        <label>3</label>
    </ligand>
</feature>
<evidence type="ECO:0000256" key="3">
    <source>
        <dbReference type="ARBA" id="ARBA00022485"/>
    </source>
</evidence>
<feature type="binding site" evidence="12">
    <location>
        <position position="699"/>
    </location>
    <ligand>
        <name>[4Fe-4S] cluster</name>
        <dbReference type="ChEBI" id="CHEBI:49883"/>
        <label>2</label>
    </ligand>
</feature>
<dbReference type="SUPFAM" id="SSF53323">
    <property type="entry name" value="Pyruvate-ferredoxin oxidoreductase, PFOR, domain III"/>
    <property type="match status" value="1"/>
</dbReference>
<dbReference type="InterPro" id="IPR002880">
    <property type="entry name" value="Pyrv_Fd/Flavodoxin_OxRdtase_N"/>
</dbReference>
<feature type="binding site" evidence="10">
    <location>
        <begin position="974"/>
        <end position="977"/>
    </location>
    <ligand>
        <name>thiamine diphosphate</name>
        <dbReference type="ChEBI" id="CHEBI:58937"/>
    </ligand>
</feature>
<dbReference type="InterPro" id="IPR029061">
    <property type="entry name" value="THDP-binding"/>
</dbReference>
<feature type="site" description="Important for catalytic activity" evidence="11">
    <location>
        <position position="60"/>
    </location>
</feature>
<feature type="binding site" evidence="12">
    <location>
        <position position="1083"/>
    </location>
    <ligand>
        <name>[4Fe-4S] cluster</name>
        <dbReference type="ChEBI" id="CHEBI:49883"/>
        <label>3</label>
    </ligand>
</feature>
<dbReference type="InterPro" id="IPR037112">
    <property type="entry name" value="Pyrv-flavodox_OxR_EKR_sf"/>
</dbReference>
<dbReference type="FunFam" id="3.30.70.20:FF:000022">
    <property type="entry name" value="Pyruvate:ferredoxin (Flavodoxin) oxidoreductase"/>
    <property type="match status" value="1"/>
</dbReference>
<dbReference type="InterPro" id="IPR017900">
    <property type="entry name" value="4Fe4S_Fe_S_CS"/>
</dbReference>
<accession>A0A936NEE2</accession>
<dbReference type="EMBL" id="JADJZA010000007">
    <property type="protein sequence ID" value="MBK9297487.1"/>
    <property type="molecule type" value="Genomic_DNA"/>
</dbReference>
<protein>
    <submittedName>
        <fullName evidence="14">Pyruvate:ferredoxin (Flavodoxin) oxidoreductase</fullName>
    </submittedName>
</protein>
<dbReference type="InterPro" id="IPR011895">
    <property type="entry name" value="Pyrv_flavodox_OxRed"/>
</dbReference>
<feature type="site" description="Important for catalytic activity" evidence="11">
    <location>
        <position position="27"/>
    </location>
</feature>
<dbReference type="SUPFAM" id="SSF54862">
    <property type="entry name" value="4Fe-4S ferredoxins"/>
    <property type="match status" value="1"/>
</dbReference>
<comment type="similarity">
    <text evidence="1 9">Belongs to the pyruvate:ferredoxin/flavodoxin oxidoreductase family.</text>
</comment>
<dbReference type="PANTHER" id="PTHR32154:SF0">
    <property type="entry name" value="PYRUVATE-FLAVODOXIN OXIDOREDUCTASE-RELATED"/>
    <property type="match status" value="1"/>
</dbReference>
<feature type="binding site" evidence="10">
    <location>
        <position position="847"/>
    </location>
    <ligand>
        <name>thiamine diphosphate</name>
        <dbReference type="ChEBI" id="CHEBI:58937"/>
    </ligand>
</feature>
<dbReference type="Pfam" id="PF02775">
    <property type="entry name" value="TPP_enzyme_C"/>
    <property type="match status" value="1"/>
</dbReference>
<dbReference type="AlphaFoldDB" id="A0A936NEE2"/>
<dbReference type="Gene3D" id="4.10.780.10">
    <property type="entry name" value="Pyruvate-flavodoxin oxidoreductase, EKR domain"/>
    <property type="match status" value="1"/>
</dbReference>
<dbReference type="Gene3D" id="3.40.50.970">
    <property type="match status" value="2"/>
</dbReference>
<dbReference type="InterPro" id="IPR009014">
    <property type="entry name" value="Transketo_C/PFOR_II"/>
</dbReference>
<feature type="binding site" evidence="12">
    <location>
        <position position="695"/>
    </location>
    <ligand>
        <name>[4Fe-4S] cluster</name>
        <dbReference type="ChEBI" id="CHEBI:49883"/>
        <label>1</label>
    </ligand>
</feature>
<dbReference type="InterPro" id="IPR019752">
    <property type="entry name" value="Pyrv/ketoisovalerate_OxRed_cat"/>
</dbReference>
<evidence type="ECO:0000256" key="6">
    <source>
        <dbReference type="ARBA" id="ARBA00023002"/>
    </source>
</evidence>
<feature type="domain" description="4Fe-4S ferredoxin-type" evidence="13">
    <location>
        <begin position="737"/>
        <end position="766"/>
    </location>
</feature>
<feature type="binding site" evidence="12">
    <location>
        <position position="692"/>
    </location>
    <ligand>
        <name>[4Fe-4S] cluster</name>
        <dbReference type="ChEBI" id="CHEBI:49883"/>
        <label>1</label>
    </ligand>
</feature>
<feature type="binding site" evidence="12">
    <location>
        <position position="847"/>
    </location>
    <ligand>
        <name>[4Fe-4S] cluster</name>
        <dbReference type="ChEBI" id="CHEBI:49883"/>
        <label>3</label>
    </ligand>
</feature>
<evidence type="ECO:0000256" key="4">
    <source>
        <dbReference type="ARBA" id="ARBA00022723"/>
    </source>
</evidence>
<sequence length="1194" mass="129371">MQTVDANEAVASVAYRLSEVIAIYPITPASPMGEHADEWSVAEQVNLWGSIPQVIEMQSEGGAAGAVHGALQAGALTTTFTASQGLLLMLPNLYKIAGELTSFCLHVAARSIATHALSIFGDHSDVMAARQSGFALLASGSPQEAQDLAAIAHAATLVSRVPFLHFFDGFRTSHEIQKLAAIDDATLHSLLDPGAIAAHSDRALSPEHPVVRGTSQNPDAFFQGREAANAFHDACPDVVADTMARFAELTGRSYAPFNYVGHPQAERVVVMMGSGAQCAHETVEHLVAAGEKVGLVKVRLYRPFSMERFTEALPTSVRSIAVLDRTKEPGSTGEPLLLDVIASLVDALGDGRIDALPQIIGGRYGLSSKEFTPAMAKSVFDELEATAPRRRFTVGINDDVTHLSLPVAEGFDIEADDVTRAVFFGLGSDGTVSSNKAAIRIIGAATELHCQGHFVYDSKKAGATTVSHLRFGPRPIRSTYEITRAGFVGVHEPGFLERLDVLEVADEGATVLLNTTVAPDQLWDSLPAEAQRVLSERNCRLYAIDATRVAEANGLGRRINTVMSTCFFALSGVLPRDEAIAAVKQSVSDTWGKRGPEIERRNFQAIDATLAELHEVAVGTPDSARHRPPTVPVDAPDFVANVTRLLLEGHGDRLPVSAFPPDGTWPTGTSKYEKRAIAIDIPIWEPDLCVQCNRCSMICPHAAIRTKVFEPDAAASAPPSFRHVAEEHTQALEGLQYVVQVAPDDCTGCRLCVEVCPAKDRSQPKRKAINMRPAEEHRERERESFAFYQSIPDVTRSLIPERSRTLPLLQPLFEFSGACAGCGETPYLRLLTQLYGDRLVMANATGCSSIYGGNLPTTPYTTNADGRGPAWNNSLFEDNAEFGLGMRLGVDSQEERVRTLLERLASVLPARLLSELRAPCDPDAESIAERRQLVAELTRRLMELPESDVDTDDVAELLRLADHLVPRSVWIVGGDGWAYDIGFGGLDHVLASDRKVNVLVLDTEVYSNTGGQASKATPMGAVAKYASAGKETGKKDLGLLAMTYGHVYVASVAMQARNNQTVKALLEAEAHPGPSLIIAHSPCIAHGYDLAHSPTQQRRAIDSGAWPLYRFDPRRIAEGEPPLKIDADPLSIPMDTYMREEARFRMVELRDPERFKQLVNAAEAGAAERHALYQQLAQIRFPVTEGPAQEDTDG</sequence>
<dbReference type="SMART" id="SM00890">
    <property type="entry name" value="EKR"/>
    <property type="match status" value="1"/>
</dbReference>
<evidence type="ECO:0000256" key="10">
    <source>
        <dbReference type="PIRSR" id="PIRSR000159-1"/>
    </source>
</evidence>
<evidence type="ECO:0000313" key="15">
    <source>
        <dbReference type="Proteomes" id="UP000727993"/>
    </source>
</evidence>
<feature type="binding site" evidence="12">
    <location>
        <position position="819"/>
    </location>
    <ligand>
        <name>[4Fe-4S] cluster</name>
        <dbReference type="ChEBI" id="CHEBI:49883"/>
        <label>3</label>
    </ligand>
</feature>
<dbReference type="GO" id="GO:0000287">
    <property type="term" value="F:magnesium ion binding"/>
    <property type="evidence" value="ECO:0007669"/>
    <property type="project" value="UniProtKB-ARBA"/>
</dbReference>
<dbReference type="PANTHER" id="PTHR32154">
    <property type="entry name" value="PYRUVATE-FLAVODOXIN OXIDOREDUCTASE-RELATED"/>
    <property type="match status" value="1"/>
</dbReference>
<dbReference type="InterPro" id="IPR050722">
    <property type="entry name" value="Pyruvate:ferred/Flavod_OxRd"/>
</dbReference>
<dbReference type="InterPro" id="IPR033412">
    <property type="entry name" value="PFOR_II"/>
</dbReference>
<dbReference type="Pfam" id="PF01558">
    <property type="entry name" value="POR"/>
    <property type="match status" value="1"/>
</dbReference>
<evidence type="ECO:0000256" key="8">
    <source>
        <dbReference type="ARBA" id="ARBA00023014"/>
    </source>
</evidence>
<dbReference type="FunFam" id="3.40.50.970:FF:000012">
    <property type="entry name" value="Pyruvate:ferredoxin (Flavodoxin) oxidoreductase"/>
    <property type="match status" value="1"/>
</dbReference>
<feature type="site" description="Important for catalytic activity" evidence="11">
    <location>
        <position position="110"/>
    </location>
</feature>
<dbReference type="Gene3D" id="3.40.920.10">
    <property type="entry name" value="Pyruvate-ferredoxin oxidoreductase, PFOR, domain III"/>
    <property type="match status" value="1"/>
</dbReference>
<keyword evidence="7 12" id="KW-0408">Iron</keyword>
<dbReference type="GO" id="GO:0022900">
    <property type="term" value="P:electron transport chain"/>
    <property type="evidence" value="ECO:0007669"/>
    <property type="project" value="InterPro"/>
</dbReference>
<comment type="cofactor">
    <cofactor evidence="12">
        <name>[4Fe-4S] cluster</name>
        <dbReference type="ChEBI" id="CHEBI:49883"/>
    </cofactor>
    <text evidence="12">Binds 3 [4Fe-4S] clusters per subunit.</text>
</comment>
<dbReference type="PROSITE" id="PS51379">
    <property type="entry name" value="4FE4S_FER_2"/>
    <property type="match status" value="2"/>
</dbReference>
<dbReference type="PROSITE" id="PS00198">
    <property type="entry name" value="4FE4S_FER_1"/>
    <property type="match status" value="1"/>
</dbReference>
<dbReference type="InterPro" id="IPR011766">
    <property type="entry name" value="TPP_enzyme_TPP-bd"/>
</dbReference>
<evidence type="ECO:0000256" key="7">
    <source>
        <dbReference type="ARBA" id="ARBA00023004"/>
    </source>
</evidence>
<gene>
    <name evidence="14" type="primary">nifJ</name>
    <name evidence="14" type="ORF">IPN02_11780</name>
</gene>
<evidence type="ECO:0000256" key="2">
    <source>
        <dbReference type="ARBA" id="ARBA00022448"/>
    </source>
</evidence>
<dbReference type="SUPFAM" id="SSF52518">
    <property type="entry name" value="Thiamin diphosphate-binding fold (THDP-binding)"/>
    <property type="match status" value="2"/>
</dbReference>
<dbReference type="InterPro" id="IPR017896">
    <property type="entry name" value="4Fe4S_Fe-S-bd"/>
</dbReference>
<dbReference type="Pfam" id="PF01855">
    <property type="entry name" value="POR_N"/>
    <property type="match status" value="1"/>
</dbReference>
<dbReference type="GO" id="GO:0016903">
    <property type="term" value="F:oxidoreductase activity, acting on the aldehyde or oxo group of donors"/>
    <property type="evidence" value="ECO:0007669"/>
    <property type="project" value="InterPro"/>
</dbReference>
<dbReference type="PIRSF" id="PIRSF000159">
    <property type="entry name" value="NifJ"/>
    <property type="match status" value="1"/>
</dbReference>
<feature type="binding site" evidence="12">
    <location>
        <position position="749"/>
    </location>
    <ligand>
        <name>[4Fe-4S] cluster</name>
        <dbReference type="ChEBI" id="CHEBI:49883"/>
        <label>2</label>
    </ligand>
</feature>
<evidence type="ECO:0000259" key="13">
    <source>
        <dbReference type="PROSITE" id="PS51379"/>
    </source>
</evidence>
<dbReference type="CDD" id="cd03377">
    <property type="entry name" value="TPP_PFOR_PNO"/>
    <property type="match status" value="1"/>
</dbReference>
<dbReference type="CDD" id="cd07034">
    <property type="entry name" value="TPP_PYR_PFOR_IOR-alpha_like"/>
    <property type="match status" value="1"/>
</dbReference>
<name>A0A936NEE2_9ACTN</name>
<dbReference type="GO" id="GO:0005506">
    <property type="term" value="F:iron ion binding"/>
    <property type="evidence" value="ECO:0007669"/>
    <property type="project" value="InterPro"/>
</dbReference>
<evidence type="ECO:0000256" key="12">
    <source>
        <dbReference type="PIRSR" id="PIRSR000159-50"/>
    </source>
</evidence>
<dbReference type="Gene3D" id="3.40.50.920">
    <property type="match status" value="1"/>
</dbReference>
<evidence type="ECO:0000256" key="1">
    <source>
        <dbReference type="ARBA" id="ARBA00009032"/>
    </source>
</evidence>
<keyword evidence="5 9" id="KW-0249">Electron transport</keyword>
<feature type="binding site" evidence="10">
    <location>
        <position position="60"/>
    </location>
    <ligand>
        <name>thiamine diphosphate</name>
        <dbReference type="ChEBI" id="CHEBI:58937"/>
    </ligand>
</feature>
<keyword evidence="14" id="KW-0670">Pyruvate</keyword>
<feature type="binding site" evidence="10">
    <location>
        <position position="824"/>
    </location>
    <ligand>
        <name>thiamine diphosphate</name>
        <dbReference type="ChEBI" id="CHEBI:58937"/>
    </ligand>
</feature>
<dbReference type="InterPro" id="IPR019456">
    <property type="entry name" value="Pyrv-flavodox_OxRtase_EKR"/>
</dbReference>
<dbReference type="GO" id="GO:0051539">
    <property type="term" value="F:4 iron, 4 sulfur cluster binding"/>
    <property type="evidence" value="ECO:0007669"/>
    <property type="project" value="UniProtKB-KW"/>
</dbReference>
<dbReference type="SUPFAM" id="SSF52922">
    <property type="entry name" value="TK C-terminal domain-like"/>
    <property type="match status" value="1"/>
</dbReference>
<dbReference type="Gene3D" id="3.30.70.20">
    <property type="match status" value="1"/>
</dbReference>
<feature type="binding site" evidence="12">
    <location>
        <position position="756"/>
    </location>
    <ligand>
        <name>[4Fe-4S] cluster</name>
        <dbReference type="ChEBI" id="CHEBI:49883"/>
        <label>1</label>
    </ligand>
</feature>
<feature type="binding site" evidence="12">
    <location>
        <position position="752"/>
    </location>
    <ligand>
        <name>[4Fe-4S] cluster</name>
        <dbReference type="ChEBI" id="CHEBI:49883"/>
        <label>2</label>
    </ligand>
</feature>
<evidence type="ECO:0000256" key="11">
    <source>
        <dbReference type="PIRSR" id="PIRSR000159-2"/>
    </source>
</evidence>
<feature type="domain" description="4Fe-4S ferredoxin-type" evidence="13">
    <location>
        <begin position="680"/>
        <end position="709"/>
    </location>
</feature>
<dbReference type="Pfam" id="PF12838">
    <property type="entry name" value="Fer4_7"/>
    <property type="match status" value="1"/>
</dbReference>
<feature type="site" description="Important for catalytic activity" evidence="11">
    <location>
        <position position="1008"/>
    </location>
</feature>
<feature type="binding site" evidence="12">
    <location>
        <position position="689"/>
    </location>
    <ligand>
        <name>[4Fe-4S] cluster</name>
        <dbReference type="ChEBI" id="CHEBI:49883"/>
        <label>1</label>
    </ligand>
</feature>
<evidence type="ECO:0000313" key="14">
    <source>
        <dbReference type="EMBL" id="MBK9297487.1"/>
    </source>
</evidence>
<dbReference type="Pfam" id="PF17147">
    <property type="entry name" value="PFOR_II"/>
    <property type="match status" value="1"/>
</dbReference>
<organism evidence="14 15">
    <name type="scientific">Candidatus Neomicrothrix subdominans</name>
    <dbReference type="NCBI Taxonomy" id="2954438"/>
    <lineage>
        <taxon>Bacteria</taxon>
        <taxon>Bacillati</taxon>
        <taxon>Actinomycetota</taxon>
        <taxon>Acidimicrobiia</taxon>
        <taxon>Acidimicrobiales</taxon>
        <taxon>Microthrixaceae</taxon>
        <taxon>Candidatus Neomicrothrix</taxon>
    </lineage>
</organism>
<evidence type="ECO:0000256" key="9">
    <source>
        <dbReference type="PIRNR" id="PIRNR000159"/>
    </source>
</evidence>
<keyword evidence="3 12" id="KW-0004">4Fe-4S</keyword>
<proteinExistence type="inferred from homology"/>
<feature type="binding site" evidence="10">
    <location>
        <position position="27"/>
    </location>
    <ligand>
        <name>pyruvate</name>
        <dbReference type="ChEBI" id="CHEBI:15361"/>
    </ligand>
</feature>
<dbReference type="NCBIfam" id="TIGR02176">
    <property type="entry name" value="pyruv_ox_red"/>
    <property type="match status" value="1"/>
</dbReference>
<feature type="binding site" evidence="12">
    <location>
        <position position="746"/>
    </location>
    <ligand>
        <name>[4Fe-4S] cluster</name>
        <dbReference type="ChEBI" id="CHEBI:49883"/>
        <label>2</label>
    </ligand>
</feature>
<dbReference type="InterPro" id="IPR002869">
    <property type="entry name" value="Pyrv_flavodox_OxRed_cen"/>
</dbReference>
<feature type="binding site" evidence="10">
    <location>
        <begin position="1003"/>
        <end position="1008"/>
    </location>
    <ligand>
        <name>thiamine diphosphate</name>
        <dbReference type="ChEBI" id="CHEBI:58937"/>
    </ligand>
</feature>
<dbReference type="GO" id="GO:0006979">
    <property type="term" value="P:response to oxidative stress"/>
    <property type="evidence" value="ECO:0007669"/>
    <property type="project" value="TreeGrafter"/>
</dbReference>
<keyword evidence="2 9" id="KW-0813">Transport</keyword>
<keyword evidence="6 9" id="KW-0560">Oxidoreductase</keyword>
<keyword evidence="8 12" id="KW-0411">Iron-sulfur</keyword>
<dbReference type="Proteomes" id="UP000727993">
    <property type="component" value="Unassembled WGS sequence"/>
</dbReference>
<dbReference type="FunFam" id="3.40.50.920:FF:000007">
    <property type="entry name" value="Pyruvate:ferredoxin (Flavodoxin) oxidoreductase"/>
    <property type="match status" value="1"/>
</dbReference>
<dbReference type="Pfam" id="PF10371">
    <property type="entry name" value="EKR"/>
    <property type="match status" value="1"/>
</dbReference>
<evidence type="ECO:0000256" key="5">
    <source>
        <dbReference type="ARBA" id="ARBA00022982"/>
    </source>
</evidence>